<feature type="transmembrane region" description="Helical" evidence="6">
    <location>
        <begin position="278"/>
        <end position="299"/>
    </location>
</feature>
<dbReference type="NCBIfam" id="TIGR00360">
    <property type="entry name" value="ComEC_N-term"/>
    <property type="match status" value="1"/>
</dbReference>
<dbReference type="Proteomes" id="UP000008544">
    <property type="component" value="Chromosome"/>
</dbReference>
<evidence type="ECO:0000256" key="3">
    <source>
        <dbReference type="ARBA" id="ARBA00022692"/>
    </source>
</evidence>
<dbReference type="EMBL" id="CP000860">
    <property type="protein sequence ID" value="ACA60560.1"/>
    <property type="molecule type" value="Genomic_DNA"/>
</dbReference>
<keyword evidence="4 6" id="KW-1133">Transmembrane helix</keyword>
<dbReference type="KEGG" id="dau:Daud_2070"/>
<dbReference type="HOGENOM" id="CLU_010363_2_1_9"/>
<dbReference type="InterPro" id="IPR001279">
    <property type="entry name" value="Metallo-B-lactamas"/>
</dbReference>
<dbReference type="InterPro" id="IPR025405">
    <property type="entry name" value="DUF4131"/>
</dbReference>
<dbReference type="eggNOG" id="COG0658">
    <property type="taxonomic scope" value="Bacteria"/>
</dbReference>
<dbReference type="PANTHER" id="PTHR30619">
    <property type="entry name" value="DNA INTERNALIZATION/COMPETENCE PROTEIN COMEC/REC2"/>
    <property type="match status" value="1"/>
</dbReference>
<feature type="transmembrane region" description="Helical" evidence="6">
    <location>
        <begin position="320"/>
        <end position="338"/>
    </location>
</feature>
<feature type="transmembrane region" description="Helical" evidence="6">
    <location>
        <begin position="383"/>
        <end position="403"/>
    </location>
</feature>
<dbReference type="InterPro" id="IPR052159">
    <property type="entry name" value="Competence_DNA_uptake"/>
</dbReference>
<feature type="transmembrane region" description="Helical" evidence="6">
    <location>
        <begin position="239"/>
        <end position="266"/>
    </location>
</feature>
<organism evidence="8 9">
    <name type="scientific">Desulforudis audaxviator (strain MP104C)</name>
    <dbReference type="NCBI Taxonomy" id="477974"/>
    <lineage>
        <taxon>Bacteria</taxon>
        <taxon>Bacillati</taxon>
        <taxon>Bacillota</taxon>
        <taxon>Clostridia</taxon>
        <taxon>Thermoanaerobacterales</taxon>
        <taxon>Candidatus Desulforudaceae</taxon>
        <taxon>Candidatus Desulforudis</taxon>
    </lineage>
</organism>
<reference evidence="9" key="1">
    <citation type="submission" date="2007-10" db="EMBL/GenBank/DDBJ databases">
        <title>Complete sequence of chromosome of Desulforudis audaxviator MP104C.</title>
        <authorList>
            <person name="Copeland A."/>
            <person name="Lucas S."/>
            <person name="Lapidus A."/>
            <person name="Barry K."/>
            <person name="Glavina del Rio T."/>
            <person name="Dalin E."/>
            <person name="Tice H."/>
            <person name="Bruce D."/>
            <person name="Pitluck S."/>
            <person name="Lowry S.R."/>
            <person name="Larimer F."/>
            <person name="Land M.L."/>
            <person name="Hauser L."/>
            <person name="Kyrpides N."/>
            <person name="Ivanova N.N."/>
            <person name="Richardson P."/>
        </authorList>
    </citation>
    <scope>NUCLEOTIDE SEQUENCE [LARGE SCALE GENOMIC DNA]</scope>
    <source>
        <strain evidence="9">MP104C</strain>
    </source>
</reference>
<sequence>MNRPLVLMTVLYGLGVFLASHFRLYGDHLFLSAGAALIVASIAYFAARKAAPVLILALFTALGVAVTGLTVDRTEAPLGAWENTAVILEGMVVRDADVRPDRVVYILAVHEVRKGNEVMHPDGRVVVSHRETDAVYGYGDLLRVRGVLRTPVSPGNPGEFDYRAYLERQGVAFKMDVFGPGAIERIGVDRGHYPVYLALTAKERLSAGLERALEPDAAALVRGITMGVRGGIAPETREAFTVTGVVHILSVSGLHVGFLVGLVLFFTRLGRLNPRWTLVVVLAVLAFYAVMVGFKPSVIRASVMALLLLAAHQMGRLRDWPTALALAAMVILLGNPLSLYDPGFQLSFTATWGILYLGPVIVRGLDKLAAGWRLSWWSPAAGWFLAVPLAAQLGTLPLIAYYYNLISPVSLLANVVTVPLVGLIFVLGFITALLGAFLPAAAWLTGPATGVLIDLFLALVKFFAGLKGAYYYVPTPSLLLVGSWYLACWGLGFFAGPTPWRERWPGAAALVGGSGRRTLGMLGVGFFLVFAFLIWPTEPTGRNHIEVHFLDVGQGDCTLIRTGTGAAVLIDAGGWRGELAGESGAGEKVVVPYLRRLGVREINVLVITHPHDDHAGGVRAVAEKLKVLNVVVAPDGGREEPNPAYRTLIEELKQSDIPIIQVWAGDRLQVDRQTVLKVLAPAFPLLSGTRSDLNNNSVVLRLDHGARSFLFAGDVEQEAQARLTLGQDVRADVLKVPHHGSGVFVPDFFQAVKPSVAVITVGRANPFGHPHPRTLEALRELGAEVYRTDLDGAVIIRTDGNFLKIETGREREDLKPAA</sequence>
<dbReference type="OrthoDB" id="9761531at2"/>
<feature type="domain" description="Metallo-beta-lactamase" evidence="7">
    <location>
        <begin position="554"/>
        <end position="771"/>
    </location>
</feature>
<evidence type="ECO:0000259" key="7">
    <source>
        <dbReference type="SMART" id="SM00849"/>
    </source>
</evidence>
<evidence type="ECO:0000256" key="1">
    <source>
        <dbReference type="ARBA" id="ARBA00004651"/>
    </source>
</evidence>
<feature type="transmembrane region" description="Helical" evidence="6">
    <location>
        <begin position="6"/>
        <end position="22"/>
    </location>
</feature>
<dbReference type="SUPFAM" id="SSF56281">
    <property type="entry name" value="Metallo-hydrolase/oxidoreductase"/>
    <property type="match status" value="1"/>
</dbReference>
<dbReference type="RefSeq" id="WP_012303135.1">
    <property type="nucleotide sequence ID" value="NC_010424.1"/>
</dbReference>
<gene>
    <name evidence="8" type="ordered locus">Daud_2070</name>
</gene>
<dbReference type="GO" id="GO:0005886">
    <property type="term" value="C:plasma membrane"/>
    <property type="evidence" value="ECO:0007669"/>
    <property type="project" value="UniProtKB-SubCell"/>
</dbReference>
<evidence type="ECO:0000256" key="4">
    <source>
        <dbReference type="ARBA" id="ARBA00022989"/>
    </source>
</evidence>
<keyword evidence="3 6" id="KW-0812">Transmembrane</keyword>
<protein>
    <submittedName>
        <fullName evidence="8">DNA internalization-related competence protein ComEC/Rec2</fullName>
    </submittedName>
</protein>
<dbReference type="SMART" id="SM00849">
    <property type="entry name" value="Lactamase_B"/>
    <property type="match status" value="1"/>
</dbReference>
<feature type="transmembrane region" description="Helical" evidence="6">
    <location>
        <begin position="451"/>
        <end position="472"/>
    </location>
</feature>
<feature type="transmembrane region" description="Helical" evidence="6">
    <location>
        <begin position="478"/>
        <end position="497"/>
    </location>
</feature>
<evidence type="ECO:0000313" key="8">
    <source>
        <dbReference type="EMBL" id="ACA60560.1"/>
    </source>
</evidence>
<dbReference type="AlphaFoldDB" id="B1I6C9"/>
<evidence type="ECO:0000256" key="2">
    <source>
        <dbReference type="ARBA" id="ARBA00022475"/>
    </source>
</evidence>
<dbReference type="Pfam" id="PF03772">
    <property type="entry name" value="Competence"/>
    <property type="match status" value="1"/>
</dbReference>
<keyword evidence="2" id="KW-1003">Cell membrane</keyword>
<feature type="transmembrane region" description="Helical" evidence="6">
    <location>
        <begin position="29"/>
        <end position="47"/>
    </location>
</feature>
<dbReference type="GO" id="GO:0030420">
    <property type="term" value="P:establishment of competence for transformation"/>
    <property type="evidence" value="ECO:0007669"/>
    <property type="project" value="InterPro"/>
</dbReference>
<dbReference type="Pfam" id="PF13567">
    <property type="entry name" value="DUF4131"/>
    <property type="match status" value="1"/>
</dbReference>
<proteinExistence type="predicted"/>
<accession>B1I6C9</accession>
<dbReference type="Gene3D" id="3.60.15.10">
    <property type="entry name" value="Ribonuclease Z/Hydroxyacylglutathione hydrolase-like"/>
    <property type="match status" value="1"/>
</dbReference>
<keyword evidence="5 6" id="KW-0472">Membrane</keyword>
<name>B1I6C9_DESAP</name>
<feature type="transmembrane region" description="Helical" evidence="6">
    <location>
        <begin position="53"/>
        <end position="71"/>
    </location>
</feature>
<dbReference type="InterPro" id="IPR004797">
    <property type="entry name" value="Competence_ComEC/Rec2"/>
</dbReference>
<evidence type="ECO:0000256" key="6">
    <source>
        <dbReference type="SAM" id="Phobius"/>
    </source>
</evidence>
<dbReference type="NCBIfam" id="TIGR00361">
    <property type="entry name" value="ComEC_Rec2"/>
    <property type="match status" value="1"/>
</dbReference>
<feature type="transmembrane region" description="Helical" evidence="6">
    <location>
        <begin position="518"/>
        <end position="535"/>
    </location>
</feature>
<evidence type="ECO:0000313" key="9">
    <source>
        <dbReference type="Proteomes" id="UP000008544"/>
    </source>
</evidence>
<evidence type="ECO:0000256" key="5">
    <source>
        <dbReference type="ARBA" id="ARBA00023136"/>
    </source>
</evidence>
<dbReference type="InterPro" id="IPR036866">
    <property type="entry name" value="RibonucZ/Hydroxyglut_hydro"/>
</dbReference>
<comment type="subcellular location">
    <subcellularLocation>
        <location evidence="1">Cell membrane</location>
        <topology evidence="1">Multi-pass membrane protein</topology>
    </subcellularLocation>
</comment>
<dbReference type="PANTHER" id="PTHR30619:SF1">
    <property type="entry name" value="RECOMBINATION PROTEIN 2"/>
    <property type="match status" value="1"/>
</dbReference>
<feature type="transmembrane region" description="Helical" evidence="6">
    <location>
        <begin position="344"/>
        <end position="362"/>
    </location>
</feature>
<dbReference type="InterPro" id="IPR004477">
    <property type="entry name" value="ComEC_N"/>
</dbReference>
<dbReference type="eggNOG" id="COG2333">
    <property type="taxonomic scope" value="Bacteria"/>
</dbReference>
<reference evidence="8 9" key="2">
    <citation type="journal article" date="2008" name="Science">
        <title>Environmental genomics reveals a single-species ecosystem deep within Earth.</title>
        <authorList>
            <person name="Chivian D."/>
            <person name="Brodie E.L."/>
            <person name="Alm E.J."/>
            <person name="Culley D.E."/>
            <person name="Dehal P.S."/>
            <person name="Desantis T.Z."/>
            <person name="Gihring T.M."/>
            <person name="Lapidus A."/>
            <person name="Lin L.H."/>
            <person name="Lowry S.R."/>
            <person name="Moser D.P."/>
            <person name="Richardson P.M."/>
            <person name="Southam G."/>
            <person name="Wanger G."/>
            <person name="Pratt L.M."/>
            <person name="Andersen G.L."/>
            <person name="Hazen T.C."/>
            <person name="Brockman F.J."/>
            <person name="Arkin A.P."/>
            <person name="Onstott T.C."/>
        </authorList>
    </citation>
    <scope>NUCLEOTIDE SEQUENCE [LARGE SCALE GENOMIC DNA]</scope>
    <source>
        <strain evidence="8 9">MP104C</strain>
    </source>
</reference>
<dbReference type="STRING" id="477974.Daud_2070"/>
<keyword evidence="9" id="KW-1185">Reference proteome</keyword>
<dbReference type="Pfam" id="PF00753">
    <property type="entry name" value="Lactamase_B"/>
    <property type="match status" value="1"/>
</dbReference>
<dbReference type="CDD" id="cd07731">
    <property type="entry name" value="ComA-like_MBL-fold"/>
    <property type="match status" value="1"/>
</dbReference>
<dbReference type="InterPro" id="IPR035681">
    <property type="entry name" value="ComA-like_MBL"/>
</dbReference>